<keyword evidence="1" id="KW-0472">Membrane</keyword>
<dbReference type="Proteomes" id="UP001597508">
    <property type="component" value="Unassembled WGS sequence"/>
</dbReference>
<evidence type="ECO:0000313" key="4">
    <source>
        <dbReference type="Proteomes" id="UP001597508"/>
    </source>
</evidence>
<feature type="domain" description="DUF4178" evidence="2">
    <location>
        <begin position="13"/>
        <end position="161"/>
    </location>
</feature>
<dbReference type="Pfam" id="PF13785">
    <property type="entry name" value="DUF4178"/>
    <property type="match status" value="1"/>
</dbReference>
<gene>
    <name evidence="3" type="ORF">ACFSRZ_01575</name>
</gene>
<reference evidence="4" key="1">
    <citation type="journal article" date="2019" name="Int. J. Syst. Evol. Microbiol.">
        <title>The Global Catalogue of Microorganisms (GCM) 10K type strain sequencing project: providing services to taxonomists for standard genome sequencing and annotation.</title>
        <authorList>
            <consortium name="The Broad Institute Genomics Platform"/>
            <consortium name="The Broad Institute Genome Sequencing Center for Infectious Disease"/>
            <person name="Wu L."/>
            <person name="Ma J."/>
        </authorList>
    </citation>
    <scope>NUCLEOTIDE SEQUENCE [LARGE SCALE GENOMIC DNA]</scope>
    <source>
        <strain evidence="4">KCTC 52127</strain>
    </source>
</reference>
<comment type="caution">
    <text evidence="3">The sequence shown here is derived from an EMBL/GenBank/DDBJ whole genome shotgun (WGS) entry which is preliminary data.</text>
</comment>
<keyword evidence="1" id="KW-1133">Transmembrane helix</keyword>
<sequence length="244" mass="28734">MNQQRTTISDIQRGSTFRYNNEVWKVTEIYRYEWNDGSKSKEFKIKSKTGAVRYLETELNDNEELVCRIWIDIRYKNLRHKWRKKEATAEYFSFNGKSYPKKIHHDGEDMFYFDQSSGYCSYGFTRESVDSLTYATQDKKHYLSLEVWEDEKELSYGTLIDESSITNITEGKKGVSDYGIVRVIGRSISWVVIGFFIFIVAMMDSCDTSFGSNSGDPYYENDSSRVNKSNRNYYRNRNSRGYGK</sequence>
<dbReference type="InterPro" id="IPR025235">
    <property type="entry name" value="DUF4178"/>
</dbReference>
<accession>A0ABW5LMR9</accession>
<dbReference type="EMBL" id="JBHULH010000001">
    <property type="protein sequence ID" value="MFD2566040.1"/>
    <property type="molecule type" value="Genomic_DNA"/>
</dbReference>
<keyword evidence="4" id="KW-1185">Reference proteome</keyword>
<protein>
    <submittedName>
        <fullName evidence="3">DUF4178 domain-containing protein</fullName>
    </submittedName>
</protein>
<evidence type="ECO:0000256" key="1">
    <source>
        <dbReference type="SAM" id="Phobius"/>
    </source>
</evidence>
<evidence type="ECO:0000259" key="2">
    <source>
        <dbReference type="Pfam" id="PF13785"/>
    </source>
</evidence>
<evidence type="ECO:0000313" key="3">
    <source>
        <dbReference type="EMBL" id="MFD2566040.1"/>
    </source>
</evidence>
<dbReference type="RefSeq" id="WP_379664762.1">
    <property type="nucleotide sequence ID" value="NZ_JBHULH010000001.1"/>
</dbReference>
<organism evidence="3 4">
    <name type="scientific">Pseudotenacibaculum haliotis</name>
    <dbReference type="NCBI Taxonomy" id="1862138"/>
    <lineage>
        <taxon>Bacteria</taxon>
        <taxon>Pseudomonadati</taxon>
        <taxon>Bacteroidota</taxon>
        <taxon>Flavobacteriia</taxon>
        <taxon>Flavobacteriales</taxon>
        <taxon>Flavobacteriaceae</taxon>
        <taxon>Pseudotenacibaculum</taxon>
    </lineage>
</organism>
<keyword evidence="1" id="KW-0812">Transmembrane</keyword>
<proteinExistence type="predicted"/>
<feature type="transmembrane region" description="Helical" evidence="1">
    <location>
        <begin position="183"/>
        <end position="203"/>
    </location>
</feature>
<name>A0ABW5LMR9_9FLAO</name>